<keyword evidence="4 6" id="KW-0472">Membrane</keyword>
<evidence type="ECO:0000256" key="1">
    <source>
        <dbReference type="ARBA" id="ARBA00004141"/>
    </source>
</evidence>
<evidence type="ECO:0000259" key="7">
    <source>
        <dbReference type="PROSITE" id="PS50262"/>
    </source>
</evidence>
<evidence type="ECO:0000313" key="8">
    <source>
        <dbReference type="EMBL" id="EHB17557.1"/>
    </source>
</evidence>
<evidence type="ECO:0000256" key="2">
    <source>
        <dbReference type="ARBA" id="ARBA00022692"/>
    </source>
</evidence>
<comment type="subcellular location">
    <subcellularLocation>
        <location evidence="1">Membrane</location>
        <topology evidence="1">Multi-pass membrane protein</topology>
    </subcellularLocation>
</comment>
<dbReference type="Gene3D" id="1.20.1070.10">
    <property type="entry name" value="Rhodopsin 7-helix transmembrane proteins"/>
    <property type="match status" value="1"/>
</dbReference>
<dbReference type="SUPFAM" id="SSF81321">
    <property type="entry name" value="Family A G protein-coupled receptor-like"/>
    <property type="match status" value="1"/>
</dbReference>
<feature type="transmembrane region" description="Helical" evidence="6">
    <location>
        <begin position="94"/>
        <end position="111"/>
    </location>
</feature>
<dbReference type="GO" id="GO:0004930">
    <property type="term" value="F:G protein-coupled receptor activity"/>
    <property type="evidence" value="ECO:0007669"/>
    <property type="project" value="InterPro"/>
</dbReference>
<dbReference type="AlphaFoldDB" id="G5C7P6"/>
<evidence type="ECO:0000313" key="9">
    <source>
        <dbReference type="Proteomes" id="UP000006813"/>
    </source>
</evidence>
<feature type="transmembrane region" description="Helical" evidence="6">
    <location>
        <begin position="64"/>
        <end position="82"/>
    </location>
</feature>
<feature type="transmembrane region" description="Helical" evidence="6">
    <location>
        <begin position="123"/>
        <end position="149"/>
    </location>
</feature>
<proteinExistence type="predicted"/>
<dbReference type="GO" id="GO:0016020">
    <property type="term" value="C:membrane"/>
    <property type="evidence" value="ECO:0007669"/>
    <property type="project" value="UniProtKB-SubCell"/>
</dbReference>
<dbReference type="STRING" id="10181.G5C7P6"/>
<reference evidence="8 9" key="1">
    <citation type="journal article" date="2011" name="Nature">
        <title>Genome sequencing reveals insights into physiology and longevity of the naked mole rat.</title>
        <authorList>
            <person name="Kim E.B."/>
            <person name="Fang X."/>
            <person name="Fushan A.A."/>
            <person name="Huang Z."/>
            <person name="Lobanov A.V."/>
            <person name="Han L."/>
            <person name="Marino S.M."/>
            <person name="Sun X."/>
            <person name="Turanov A.A."/>
            <person name="Yang P."/>
            <person name="Yim S.H."/>
            <person name="Zhao X."/>
            <person name="Kasaikina M.V."/>
            <person name="Stoletzki N."/>
            <person name="Peng C."/>
            <person name="Polak P."/>
            <person name="Xiong Z."/>
            <person name="Kiezun A."/>
            <person name="Zhu Y."/>
            <person name="Chen Y."/>
            <person name="Kryukov G.V."/>
            <person name="Zhang Q."/>
            <person name="Peshkin L."/>
            <person name="Yang L."/>
            <person name="Bronson R.T."/>
            <person name="Buffenstein R."/>
            <person name="Wang B."/>
            <person name="Han C."/>
            <person name="Li Q."/>
            <person name="Chen L."/>
            <person name="Zhao W."/>
            <person name="Sunyaev S.R."/>
            <person name="Park T.J."/>
            <person name="Zhang G."/>
            <person name="Wang J."/>
            <person name="Gladyshev V.N."/>
        </authorList>
    </citation>
    <scope>NUCLEOTIDE SEQUENCE [LARGE SCALE GENOMIC DNA]</scope>
</reference>
<evidence type="ECO:0000256" key="5">
    <source>
        <dbReference type="ARBA" id="ARBA00023170"/>
    </source>
</evidence>
<dbReference type="PANTHER" id="PTHR26453">
    <property type="entry name" value="OLFACTORY RECEPTOR"/>
    <property type="match status" value="1"/>
</dbReference>
<dbReference type="Pfam" id="PF00001">
    <property type="entry name" value="7tm_1"/>
    <property type="match status" value="1"/>
</dbReference>
<evidence type="ECO:0000256" key="3">
    <source>
        <dbReference type="ARBA" id="ARBA00022989"/>
    </source>
</evidence>
<dbReference type="InParanoid" id="G5C7P6"/>
<gene>
    <name evidence="8" type="ORF">GW7_02533</name>
</gene>
<keyword evidence="2 6" id="KW-0812">Transmembrane</keyword>
<feature type="transmembrane region" description="Helical" evidence="6">
    <location>
        <begin position="29"/>
        <end position="52"/>
    </location>
</feature>
<dbReference type="InterPro" id="IPR000276">
    <property type="entry name" value="GPCR_Rhodpsn"/>
</dbReference>
<dbReference type="InterPro" id="IPR017452">
    <property type="entry name" value="GPCR_Rhodpsn_7TM"/>
</dbReference>
<name>G5C7P6_HETGA</name>
<keyword evidence="3 6" id="KW-1133">Transmembrane helix</keyword>
<evidence type="ECO:0000256" key="6">
    <source>
        <dbReference type="SAM" id="Phobius"/>
    </source>
</evidence>
<dbReference type="PROSITE" id="PS50262">
    <property type="entry name" value="G_PROTEIN_RECEP_F1_2"/>
    <property type="match status" value="1"/>
</dbReference>
<feature type="domain" description="G-protein coupled receptors family 1 profile" evidence="7">
    <location>
        <begin position="44"/>
        <end position="160"/>
    </location>
</feature>
<evidence type="ECO:0000256" key="4">
    <source>
        <dbReference type="ARBA" id="ARBA00023136"/>
    </source>
</evidence>
<dbReference type="EMBL" id="JH173696">
    <property type="protein sequence ID" value="EHB17557.1"/>
    <property type="molecule type" value="Genomic_DNA"/>
</dbReference>
<organism evidence="8 9">
    <name type="scientific">Heterocephalus glaber</name>
    <name type="common">Naked mole rat</name>
    <dbReference type="NCBI Taxonomy" id="10181"/>
    <lineage>
        <taxon>Eukaryota</taxon>
        <taxon>Metazoa</taxon>
        <taxon>Chordata</taxon>
        <taxon>Craniata</taxon>
        <taxon>Vertebrata</taxon>
        <taxon>Euteleostomi</taxon>
        <taxon>Mammalia</taxon>
        <taxon>Eutheria</taxon>
        <taxon>Euarchontoglires</taxon>
        <taxon>Glires</taxon>
        <taxon>Rodentia</taxon>
        <taxon>Hystricomorpha</taxon>
        <taxon>Bathyergidae</taxon>
        <taxon>Heterocephalus</taxon>
    </lineage>
</organism>
<accession>G5C7P6</accession>
<dbReference type="Proteomes" id="UP000006813">
    <property type="component" value="Unassembled WGS sequence"/>
</dbReference>
<sequence length="187" mass="21016">MEAEDDPENQTSGRDFILLRLFSSSHTSLVFSSLFIIFILTVTEYALLILLIHRDSRLHSPVYFLLNPLSFIDILLISNIIPKVITNFLSGTRTISSAWCGYQVFLYVTWLGDKCHLLAAMSYVCYMAICHPLSYVMLMSDSVSVLLAVDPWLVETLNSIVHKPKRSTFPSVSLGLSITPFSMISVS</sequence>
<keyword evidence="5 8" id="KW-0675">Receptor</keyword>
<protein>
    <submittedName>
        <fullName evidence="8">Olfactory receptor 2AJ1</fullName>
    </submittedName>
</protein>